<keyword evidence="1" id="KW-0472">Membrane</keyword>
<gene>
    <name evidence="2" type="ORF">SAMN02745784_00167</name>
</gene>
<sequence>MLAIKIWNYFRGYVIIRVEGLTLERLLNLAANYNIYLWDIKRYSNIVIEMKSTTKGFKELRDIVKKVGCRIEIKEKIGFPFIILKLRERKMLLAGFLLFLSMIFVLTSTIWKIEIIGNEQTPKEEINSLLKDNNIFIGKLKFNINKESIKDILIDNYDYFSFISVNIKGTKLIIEIREQDLPPEKIDKSYPCHVVAKKKGVIVKVIPKNGKAIVEKGQVVNEGEILITGILNNENTQENILVHAEGEVFALTRYSSIIKEPIIKNEETYTGKVYKQRGIKIKDKGIIFMKGNIPFSNYKEFEVEKDLITLGKLGIEFPIKKVDHEYKEVETKEIKQNIDFLKQSTQIKAVKEINKELSKDAQIQSKNTRYQIEENILITQVVVETIENIGRKQIIGNRED</sequence>
<keyword evidence="1" id="KW-0812">Transmembrane</keyword>
<evidence type="ECO:0000256" key="1">
    <source>
        <dbReference type="SAM" id="Phobius"/>
    </source>
</evidence>
<protein>
    <submittedName>
        <fullName evidence="2">Similar to stage IV sporulation protein</fullName>
    </submittedName>
</protein>
<name>A0A1M4S8T5_9FIRM</name>
<dbReference type="AlphaFoldDB" id="A0A1M4S8T5"/>
<dbReference type="NCBIfam" id="TIGR02876">
    <property type="entry name" value="spore_yqfD"/>
    <property type="match status" value="1"/>
</dbReference>
<dbReference type="STRING" id="1123404.SAMN02745784_00167"/>
<evidence type="ECO:0000313" key="2">
    <source>
        <dbReference type="EMBL" id="SHE28616.1"/>
    </source>
</evidence>
<reference evidence="3" key="1">
    <citation type="submission" date="2016-11" db="EMBL/GenBank/DDBJ databases">
        <authorList>
            <person name="Varghese N."/>
            <person name="Submissions S."/>
        </authorList>
    </citation>
    <scope>NUCLEOTIDE SEQUENCE [LARGE SCALE GENOMIC DNA]</scope>
    <source>
        <strain evidence="3">DSM 18095</strain>
    </source>
</reference>
<organism evidence="2 3">
    <name type="scientific">Tissierella praeacuta DSM 18095</name>
    <dbReference type="NCBI Taxonomy" id="1123404"/>
    <lineage>
        <taxon>Bacteria</taxon>
        <taxon>Bacillati</taxon>
        <taxon>Bacillota</taxon>
        <taxon>Tissierellia</taxon>
        <taxon>Tissierellales</taxon>
        <taxon>Tissierellaceae</taxon>
        <taxon>Tissierella</taxon>
    </lineage>
</organism>
<dbReference type="RefSeq" id="WP_072971803.1">
    <property type="nucleotide sequence ID" value="NZ_FQTY01000001.1"/>
</dbReference>
<evidence type="ECO:0000313" key="3">
    <source>
        <dbReference type="Proteomes" id="UP000184114"/>
    </source>
</evidence>
<keyword evidence="3" id="KW-1185">Reference proteome</keyword>
<feature type="transmembrane region" description="Helical" evidence="1">
    <location>
        <begin position="91"/>
        <end position="111"/>
    </location>
</feature>
<dbReference type="InterPro" id="IPR010690">
    <property type="entry name" value="YqfD"/>
</dbReference>
<accession>A0A1M4S8T5</accession>
<proteinExistence type="predicted"/>
<dbReference type="Proteomes" id="UP000184114">
    <property type="component" value="Unassembled WGS sequence"/>
</dbReference>
<dbReference type="GeneID" id="90994861"/>
<dbReference type="Pfam" id="PF06898">
    <property type="entry name" value="YqfD"/>
    <property type="match status" value="1"/>
</dbReference>
<dbReference type="PIRSF" id="PIRSF029895">
    <property type="entry name" value="SpoIV"/>
    <property type="match status" value="1"/>
</dbReference>
<keyword evidence="1" id="KW-1133">Transmembrane helix</keyword>
<dbReference type="EMBL" id="FQTY01000001">
    <property type="protein sequence ID" value="SHE28616.1"/>
    <property type="molecule type" value="Genomic_DNA"/>
</dbReference>